<feature type="binding site" evidence="11 12">
    <location>
        <begin position="77"/>
        <end position="78"/>
    </location>
    <ligand>
        <name>FAD</name>
        <dbReference type="ChEBI" id="CHEBI:57692"/>
    </ligand>
</feature>
<dbReference type="PIRSF" id="PIRSF006816">
    <property type="entry name" value="Cyc3_hyd_g"/>
    <property type="match status" value="1"/>
</dbReference>
<evidence type="ECO:0000256" key="10">
    <source>
        <dbReference type="ARBA" id="ARBA00023014"/>
    </source>
</evidence>
<feature type="domain" description="FAD-binding FR-type" evidence="14">
    <location>
        <begin position="1"/>
        <end position="102"/>
    </location>
</feature>
<evidence type="ECO:0000256" key="7">
    <source>
        <dbReference type="ARBA" id="ARBA00022975"/>
    </source>
</evidence>
<evidence type="ECO:0000256" key="11">
    <source>
        <dbReference type="HAMAP-Rule" id="MF_01211"/>
    </source>
</evidence>
<dbReference type="GO" id="GO:0044205">
    <property type="term" value="P:'de novo' UMP biosynthetic process"/>
    <property type="evidence" value="ECO:0007669"/>
    <property type="project" value="UniProtKB-UniRule"/>
</dbReference>
<dbReference type="Pfam" id="PF10418">
    <property type="entry name" value="DHODB_Fe-S_bind"/>
    <property type="match status" value="1"/>
</dbReference>
<feature type="binding site" evidence="11 13">
    <location>
        <position position="224"/>
    </location>
    <ligand>
        <name>[2Fe-2S] cluster</name>
        <dbReference type="ChEBI" id="CHEBI:190135"/>
    </ligand>
</feature>
<feature type="binding site" evidence="11 13">
    <location>
        <position position="219"/>
    </location>
    <ligand>
        <name>[2Fe-2S] cluster</name>
        <dbReference type="ChEBI" id="CHEBI:190135"/>
    </ligand>
</feature>
<dbReference type="CDD" id="cd06218">
    <property type="entry name" value="DHOD_e_trans"/>
    <property type="match status" value="1"/>
</dbReference>
<keyword evidence="9 11" id="KW-0408">Iron</keyword>
<evidence type="ECO:0000259" key="14">
    <source>
        <dbReference type="PROSITE" id="PS51384"/>
    </source>
</evidence>
<feature type="binding site" evidence="11 12">
    <location>
        <begin position="70"/>
        <end position="72"/>
    </location>
    <ligand>
        <name>FAD</name>
        <dbReference type="ChEBI" id="CHEBI:57692"/>
    </ligand>
</feature>
<dbReference type="InterPro" id="IPR023455">
    <property type="entry name" value="Dihydroorotate_DHASE_ETsu"/>
</dbReference>
<dbReference type="EMBL" id="CP159510">
    <property type="protein sequence ID" value="XCJ15989.1"/>
    <property type="molecule type" value="Genomic_DNA"/>
</dbReference>
<keyword evidence="3 11" id="KW-0285">Flavoprotein</keyword>
<organism evidence="15">
    <name type="scientific">Sporolactobacillus sp. Y61</name>
    <dbReference type="NCBI Taxonomy" id="3160863"/>
    <lineage>
        <taxon>Bacteria</taxon>
        <taxon>Bacillati</taxon>
        <taxon>Bacillota</taxon>
        <taxon>Bacilli</taxon>
        <taxon>Bacillales</taxon>
        <taxon>Sporolactobacillaceae</taxon>
        <taxon>Sporolactobacillus</taxon>
    </lineage>
</organism>
<dbReference type="SUPFAM" id="SSF52343">
    <property type="entry name" value="Ferredoxin reductase-like, C-terminal NADP-linked domain"/>
    <property type="match status" value="1"/>
</dbReference>
<evidence type="ECO:0000256" key="8">
    <source>
        <dbReference type="ARBA" id="ARBA00022982"/>
    </source>
</evidence>
<dbReference type="SUPFAM" id="SSF63380">
    <property type="entry name" value="Riboflavin synthase domain-like"/>
    <property type="match status" value="1"/>
</dbReference>
<dbReference type="Gene3D" id="3.40.50.80">
    <property type="entry name" value="Nucleotide-binding domain of ferredoxin-NADP reductase (FNR) module"/>
    <property type="match status" value="1"/>
</dbReference>
<evidence type="ECO:0000256" key="12">
    <source>
        <dbReference type="PIRSR" id="PIRSR006816-1"/>
    </source>
</evidence>
<dbReference type="PRINTS" id="PR00409">
    <property type="entry name" value="PHDIOXRDTASE"/>
</dbReference>
<dbReference type="GO" id="GO:0046872">
    <property type="term" value="F:metal ion binding"/>
    <property type="evidence" value="ECO:0007669"/>
    <property type="project" value="UniProtKB-KW"/>
</dbReference>
<dbReference type="InterPro" id="IPR017938">
    <property type="entry name" value="Riboflavin_synthase-like_b-brl"/>
</dbReference>
<dbReference type="RefSeq" id="WP_353947685.1">
    <property type="nucleotide sequence ID" value="NZ_CP159510.1"/>
</dbReference>
<evidence type="ECO:0000256" key="4">
    <source>
        <dbReference type="ARBA" id="ARBA00022714"/>
    </source>
</evidence>
<proteinExistence type="inferred from homology"/>
<dbReference type="GO" id="GO:0016491">
    <property type="term" value="F:oxidoreductase activity"/>
    <property type="evidence" value="ECO:0007669"/>
    <property type="project" value="InterPro"/>
</dbReference>
<dbReference type="PANTHER" id="PTHR43513:SF3">
    <property type="entry name" value="DIHYDROOROTATE DEHYDROGENASE B (NAD(+)), ELECTRON TRANSFER SUBUNIT-RELATED"/>
    <property type="match status" value="1"/>
</dbReference>
<dbReference type="InterPro" id="IPR050353">
    <property type="entry name" value="PyrK_electron_transfer"/>
</dbReference>
<comment type="cofactor">
    <cofactor evidence="13">
        <name>[2Fe-2S] cluster</name>
        <dbReference type="ChEBI" id="CHEBI:190135"/>
    </cofactor>
    <text evidence="13">Binds 1 [2Fe-2S] cluster per subunit.</text>
</comment>
<evidence type="ECO:0000313" key="15">
    <source>
        <dbReference type="EMBL" id="XCJ15989.1"/>
    </source>
</evidence>
<dbReference type="PROSITE" id="PS51384">
    <property type="entry name" value="FAD_FR"/>
    <property type="match status" value="1"/>
</dbReference>
<dbReference type="AlphaFoldDB" id="A0AAU8ICQ2"/>
<gene>
    <name evidence="11" type="primary">pyrK</name>
    <name evidence="15" type="ORF">ABNN70_09755</name>
</gene>
<evidence type="ECO:0000256" key="6">
    <source>
        <dbReference type="ARBA" id="ARBA00022827"/>
    </source>
</evidence>
<comment type="cofactor">
    <cofactor evidence="11 12">
        <name>FAD</name>
        <dbReference type="ChEBI" id="CHEBI:57692"/>
    </cofactor>
    <text evidence="11 12">Binds 1 FAD per subunit.</text>
</comment>
<comment type="subunit">
    <text evidence="11">Heterotetramer of 2 PyrK and 2 PyrD type B subunits.</text>
</comment>
<dbReference type="GO" id="GO:0050660">
    <property type="term" value="F:flavin adenine dinucleotide binding"/>
    <property type="evidence" value="ECO:0007669"/>
    <property type="project" value="InterPro"/>
</dbReference>
<name>A0AAU8ICQ2_9BACL</name>
<keyword evidence="2 11" id="KW-0813">Transport</keyword>
<keyword evidence="5 11" id="KW-0479">Metal-binding</keyword>
<dbReference type="Gene3D" id="2.10.240.10">
    <property type="entry name" value="Dihydroorotate dehydrogenase, electron transfer subunit"/>
    <property type="match status" value="1"/>
</dbReference>
<dbReference type="InterPro" id="IPR039261">
    <property type="entry name" value="FNR_nucleotide-bd"/>
</dbReference>
<feature type="binding site" evidence="11 13">
    <location>
        <position position="227"/>
    </location>
    <ligand>
        <name>[2Fe-2S] cluster</name>
        <dbReference type="ChEBI" id="CHEBI:190135"/>
    </ligand>
</feature>
<sequence length="258" mass="28175">MIQERMKVLSQREIADGIYELILEGSLAGKITEPGQFVHIRIGEQLIFPLLRRPISICSVNPEYSRLTLIYRRTGVGTERLAKSRPGDRIDMLGPLGHGFPPESADDGMRALIIGGGVGVPPLYGLSQVLSDRGVQVTHVLGFRSRKDIFYEDEFAALGETVIVTEDGSNGRKGRVTDVLDQMDFDVAYACGPLPMLKAVSDLITEKPLFLSLEQRMGCGVGACLACVMPAADKQDEKGYRRVCCDGPVFKAGEVKLC</sequence>
<dbReference type="NCBIfam" id="NF000799">
    <property type="entry name" value="PRK00054.1-4"/>
    <property type="match status" value="1"/>
</dbReference>
<protein>
    <recommendedName>
        <fullName evidence="11">Dihydroorotate dehydrogenase B (NAD(+)), electron transfer subunit</fullName>
    </recommendedName>
    <alternativeName>
        <fullName evidence="11">Dihydroorotate oxidase B, electron transfer subunit</fullName>
    </alternativeName>
</protein>
<dbReference type="PANTHER" id="PTHR43513">
    <property type="entry name" value="DIHYDROOROTATE DEHYDROGENASE B (NAD(+)), ELECTRON TRANSFER SUBUNIT"/>
    <property type="match status" value="1"/>
</dbReference>
<keyword evidence="10 11" id="KW-0411">Iron-sulfur</keyword>
<accession>A0AAU8ICQ2</accession>
<keyword evidence="8 11" id="KW-0249">Electron transport</keyword>
<dbReference type="HAMAP" id="MF_01211">
    <property type="entry name" value="DHODB_Fe_S_bind"/>
    <property type="match status" value="1"/>
</dbReference>
<keyword evidence="7 11" id="KW-0665">Pyrimidine biosynthesis</keyword>
<dbReference type="Gene3D" id="2.40.30.10">
    <property type="entry name" value="Translation factors"/>
    <property type="match status" value="1"/>
</dbReference>
<feature type="binding site" evidence="11 13">
    <location>
        <position position="244"/>
    </location>
    <ligand>
        <name>[2Fe-2S] cluster</name>
        <dbReference type="ChEBI" id="CHEBI:190135"/>
    </ligand>
</feature>
<reference evidence="15" key="1">
    <citation type="submission" date="2024-06" db="EMBL/GenBank/DDBJ databases">
        <authorList>
            <person name="Fan A."/>
            <person name="Zhang F.Y."/>
            <person name="Zhang L."/>
        </authorList>
    </citation>
    <scope>NUCLEOTIDE SEQUENCE</scope>
    <source>
        <strain evidence="15">Y61</strain>
    </source>
</reference>
<dbReference type="InterPro" id="IPR019480">
    <property type="entry name" value="Dihydroorotate_DH_Fe-S-bd"/>
</dbReference>
<dbReference type="InterPro" id="IPR037117">
    <property type="entry name" value="Dihydroorotate_DH_ele_sf"/>
</dbReference>
<comment type="pathway">
    <text evidence="11">Pyrimidine metabolism; UMP biosynthesis via de novo pathway; orotate from (S)-dihydroorotate (NAD(+) route): step 1/1.</text>
</comment>
<dbReference type="InterPro" id="IPR001433">
    <property type="entry name" value="OxRdtase_FAD/NAD-bd"/>
</dbReference>
<evidence type="ECO:0000256" key="2">
    <source>
        <dbReference type="ARBA" id="ARBA00022448"/>
    </source>
</evidence>
<comment type="similarity">
    <text evidence="1 11">Belongs to the PyrK family.</text>
</comment>
<dbReference type="InterPro" id="IPR012165">
    <property type="entry name" value="Cyt_c3_hydrogenase_gsu"/>
</dbReference>
<evidence type="ECO:0000256" key="5">
    <source>
        <dbReference type="ARBA" id="ARBA00022723"/>
    </source>
</evidence>
<dbReference type="Pfam" id="PF00175">
    <property type="entry name" value="NAD_binding_1"/>
    <property type="match status" value="1"/>
</dbReference>
<evidence type="ECO:0000256" key="1">
    <source>
        <dbReference type="ARBA" id="ARBA00006422"/>
    </source>
</evidence>
<comment type="cofactor">
    <cofactor evidence="11">
        <name>[2Fe-2S] cluster</name>
        <dbReference type="ChEBI" id="CHEBI:190135"/>
    </cofactor>
    <text evidence="11">Binds 1 [2Fe-2S] cluster per subunit.</text>
</comment>
<evidence type="ECO:0000256" key="9">
    <source>
        <dbReference type="ARBA" id="ARBA00023004"/>
    </source>
</evidence>
<evidence type="ECO:0000256" key="13">
    <source>
        <dbReference type="PIRSR" id="PIRSR006816-2"/>
    </source>
</evidence>
<evidence type="ECO:0000256" key="3">
    <source>
        <dbReference type="ARBA" id="ARBA00022630"/>
    </source>
</evidence>
<keyword evidence="6 11" id="KW-0274">FAD</keyword>
<keyword evidence="4 11" id="KW-0001">2Fe-2S</keyword>
<dbReference type="InterPro" id="IPR017927">
    <property type="entry name" value="FAD-bd_FR_type"/>
</dbReference>
<dbReference type="GO" id="GO:0051537">
    <property type="term" value="F:2 iron, 2 sulfur cluster binding"/>
    <property type="evidence" value="ECO:0007669"/>
    <property type="project" value="UniProtKB-KW"/>
</dbReference>
<comment type="function">
    <text evidence="11">Responsible for channeling the electrons from the oxidation of dihydroorotate from the FMN redox center in the PyrD type B subunit to the ultimate electron acceptor NAD(+).</text>
</comment>
<feature type="binding site" evidence="11 12">
    <location>
        <begin position="53"/>
        <end position="56"/>
    </location>
    <ligand>
        <name>FAD</name>
        <dbReference type="ChEBI" id="CHEBI:57692"/>
    </ligand>
</feature>
<dbReference type="GO" id="GO:0009055">
    <property type="term" value="F:electron transfer activity"/>
    <property type="evidence" value="ECO:0007669"/>
    <property type="project" value="UniProtKB-UniRule"/>
</dbReference>